<reference evidence="1 2" key="1">
    <citation type="journal article" date="2012" name="Science">
        <title>The Paleozoic origin of enzymatic lignin decomposition reconstructed from 31 fungal genomes.</title>
        <authorList>
            <person name="Floudas D."/>
            <person name="Binder M."/>
            <person name="Riley R."/>
            <person name="Barry K."/>
            <person name="Blanchette R.A."/>
            <person name="Henrissat B."/>
            <person name="Martinez A.T."/>
            <person name="Otillar R."/>
            <person name="Spatafora J.W."/>
            <person name="Yadav J.S."/>
            <person name="Aerts A."/>
            <person name="Benoit I."/>
            <person name="Boyd A."/>
            <person name="Carlson A."/>
            <person name="Copeland A."/>
            <person name="Coutinho P.M."/>
            <person name="de Vries R.P."/>
            <person name="Ferreira P."/>
            <person name="Findley K."/>
            <person name="Foster B."/>
            <person name="Gaskell J."/>
            <person name="Glotzer D."/>
            <person name="Gorecki P."/>
            <person name="Heitman J."/>
            <person name="Hesse C."/>
            <person name="Hori C."/>
            <person name="Igarashi K."/>
            <person name="Jurgens J.A."/>
            <person name="Kallen N."/>
            <person name="Kersten P."/>
            <person name="Kohler A."/>
            <person name="Kuees U."/>
            <person name="Kumar T.K.A."/>
            <person name="Kuo A."/>
            <person name="LaButti K."/>
            <person name="Larrondo L.F."/>
            <person name="Lindquist E."/>
            <person name="Ling A."/>
            <person name="Lombard V."/>
            <person name="Lucas S."/>
            <person name="Lundell T."/>
            <person name="Martin R."/>
            <person name="McLaughlin D.J."/>
            <person name="Morgenstern I."/>
            <person name="Morin E."/>
            <person name="Murat C."/>
            <person name="Nagy L.G."/>
            <person name="Nolan M."/>
            <person name="Ohm R.A."/>
            <person name="Patyshakuliyeva A."/>
            <person name="Rokas A."/>
            <person name="Ruiz-Duenas F.J."/>
            <person name="Sabat G."/>
            <person name="Salamov A."/>
            <person name="Samejima M."/>
            <person name="Schmutz J."/>
            <person name="Slot J.C."/>
            <person name="St John F."/>
            <person name="Stenlid J."/>
            <person name="Sun H."/>
            <person name="Sun S."/>
            <person name="Syed K."/>
            <person name="Tsang A."/>
            <person name="Wiebenga A."/>
            <person name="Young D."/>
            <person name="Pisabarro A."/>
            <person name="Eastwood D.C."/>
            <person name="Martin F."/>
            <person name="Cullen D."/>
            <person name="Grigoriev I.V."/>
            <person name="Hibbett D.S."/>
        </authorList>
    </citation>
    <scope>NUCLEOTIDE SEQUENCE [LARGE SCALE GENOMIC DNA]</scope>
    <source>
        <strain evidence="1 2">MD-104</strain>
    </source>
</reference>
<dbReference type="STRING" id="742152.A0A2H3IUN0"/>
<accession>A0A2H3IUN0</accession>
<evidence type="ECO:0000313" key="1">
    <source>
        <dbReference type="EMBL" id="PCH33686.1"/>
    </source>
</evidence>
<dbReference type="AlphaFoldDB" id="A0A2H3IUN0"/>
<dbReference type="InterPro" id="IPR014710">
    <property type="entry name" value="RmlC-like_jellyroll"/>
</dbReference>
<dbReference type="Proteomes" id="UP000218811">
    <property type="component" value="Unassembled WGS sequence"/>
</dbReference>
<proteinExistence type="predicted"/>
<protein>
    <recommendedName>
        <fullName evidence="3">Cupin 2 conserved barrel domain-containing protein</fullName>
    </recommendedName>
</protein>
<evidence type="ECO:0000313" key="2">
    <source>
        <dbReference type="Proteomes" id="UP000218811"/>
    </source>
</evidence>
<evidence type="ECO:0008006" key="3">
    <source>
        <dbReference type="Google" id="ProtNLM"/>
    </source>
</evidence>
<dbReference type="OMA" id="ETTWARW"/>
<dbReference type="InterPro" id="IPR011051">
    <property type="entry name" value="RmlC_Cupin_sf"/>
</dbReference>
<name>A0A2H3IUN0_WOLCO</name>
<dbReference type="CDD" id="cd02231">
    <property type="entry name" value="cupin_BLL6423-like"/>
    <property type="match status" value="1"/>
</dbReference>
<dbReference type="InterPro" id="IPR047142">
    <property type="entry name" value="OryJ/VirC-like"/>
</dbReference>
<dbReference type="OrthoDB" id="5840532at2759"/>
<organism evidence="1 2">
    <name type="scientific">Wolfiporia cocos (strain MD-104)</name>
    <name type="common">Brown rot fungus</name>
    <dbReference type="NCBI Taxonomy" id="742152"/>
    <lineage>
        <taxon>Eukaryota</taxon>
        <taxon>Fungi</taxon>
        <taxon>Dikarya</taxon>
        <taxon>Basidiomycota</taxon>
        <taxon>Agaricomycotina</taxon>
        <taxon>Agaricomycetes</taxon>
        <taxon>Polyporales</taxon>
        <taxon>Phaeolaceae</taxon>
        <taxon>Wolfiporia</taxon>
    </lineage>
</organism>
<dbReference type="PANTHER" id="PTHR36156:SF2">
    <property type="entry name" value="CUPIN TYPE-2 DOMAIN-CONTAINING PROTEIN"/>
    <property type="match status" value="1"/>
</dbReference>
<gene>
    <name evidence="1" type="ORF">WOLCODRAFT_147769</name>
</gene>
<dbReference type="PANTHER" id="PTHR36156">
    <property type="entry name" value="SLR2101 PROTEIN"/>
    <property type="match status" value="1"/>
</dbReference>
<dbReference type="EMBL" id="KB467831">
    <property type="protein sequence ID" value="PCH33686.1"/>
    <property type="molecule type" value="Genomic_DNA"/>
</dbReference>
<dbReference type="SUPFAM" id="SSF51182">
    <property type="entry name" value="RmlC-like cupins"/>
    <property type="match status" value="1"/>
</dbReference>
<dbReference type="Gene3D" id="2.20.70.150">
    <property type="match status" value="1"/>
</dbReference>
<keyword evidence="2" id="KW-1185">Reference proteome</keyword>
<dbReference type="Gene3D" id="2.60.120.10">
    <property type="entry name" value="Jelly Rolls"/>
    <property type="match status" value="1"/>
</dbReference>
<sequence>MTADTPLPALRRVVTGHDENGIAAVRSDDRIDAKVLPAFPTARAASIWLTDATPTNDNNSGVDGATRQPDGDLGAVMHNGTVFRYTDLGPGATAAMHRTSSLDYNILIHGRLVLQMEDGSETTFDTPGDVVVQRGTIHAWRNPGPEWTRWVSVLIDAHPAVVGGRTMGTEFRS</sequence>